<proteinExistence type="predicted"/>
<evidence type="ECO:0000313" key="2">
    <source>
        <dbReference type="EMBL" id="SFT13681.1"/>
    </source>
</evidence>
<dbReference type="STRING" id="394264.SAMN04488040_3357"/>
<dbReference type="InterPro" id="IPR050136">
    <property type="entry name" value="FA_oxidation_alpha_subunit"/>
</dbReference>
<evidence type="ECO:0000313" key="3">
    <source>
        <dbReference type="Proteomes" id="UP000199239"/>
    </source>
</evidence>
<dbReference type="AlphaFoldDB" id="A0A1I6VJ77"/>
<dbReference type="InterPro" id="IPR008927">
    <property type="entry name" value="6-PGluconate_DH-like_C_sf"/>
</dbReference>
<name>A0A1I6VJ77_9RHOB</name>
<dbReference type="PANTHER" id="PTHR43612:SF3">
    <property type="entry name" value="TRIFUNCTIONAL ENZYME SUBUNIT ALPHA, MITOCHONDRIAL"/>
    <property type="match status" value="1"/>
</dbReference>
<accession>A0A1I6VJ77</accession>
<dbReference type="SUPFAM" id="SSF48179">
    <property type="entry name" value="6-phosphogluconate dehydrogenase C-terminal domain-like"/>
    <property type="match status" value="1"/>
</dbReference>
<dbReference type="InterPro" id="IPR006108">
    <property type="entry name" value="3HC_DH_C"/>
</dbReference>
<dbReference type="GO" id="GO:0016509">
    <property type="term" value="F:long-chain (3S)-3-hydroxyacyl-CoA dehydrogenase (NAD+) activity"/>
    <property type="evidence" value="ECO:0007669"/>
    <property type="project" value="TreeGrafter"/>
</dbReference>
<dbReference type="Gene3D" id="1.10.1040.50">
    <property type="match status" value="1"/>
</dbReference>
<dbReference type="GO" id="GO:0006635">
    <property type="term" value="P:fatty acid beta-oxidation"/>
    <property type="evidence" value="ECO:0007669"/>
    <property type="project" value="TreeGrafter"/>
</dbReference>
<reference evidence="3" key="1">
    <citation type="submission" date="2016-10" db="EMBL/GenBank/DDBJ databases">
        <authorList>
            <person name="Varghese N."/>
            <person name="Submissions S."/>
        </authorList>
    </citation>
    <scope>NUCLEOTIDE SEQUENCE [LARGE SCALE GENOMIC DNA]</scope>
    <source>
        <strain evidence="3">DSM 23422</strain>
    </source>
</reference>
<protein>
    <submittedName>
        <fullName evidence="2">3-hydroxyacyl-CoA dehydrogenase, C-terminal domain</fullName>
    </submittedName>
</protein>
<dbReference type="Proteomes" id="UP000199239">
    <property type="component" value="Unassembled WGS sequence"/>
</dbReference>
<dbReference type="Pfam" id="PF00725">
    <property type="entry name" value="3HCDH"/>
    <property type="match status" value="1"/>
</dbReference>
<feature type="domain" description="3-hydroxyacyl-CoA dehydrogenase C-terminal" evidence="1">
    <location>
        <begin position="160"/>
        <end position="235"/>
    </location>
</feature>
<dbReference type="OrthoDB" id="7192590at2"/>
<dbReference type="PANTHER" id="PTHR43612">
    <property type="entry name" value="TRIFUNCTIONAL ENZYME SUBUNIT ALPHA"/>
    <property type="match status" value="1"/>
</dbReference>
<gene>
    <name evidence="2" type="ORF">SAMN04488040_3357</name>
</gene>
<keyword evidence="3" id="KW-1185">Reference proteome</keyword>
<sequence length="345" mass="36503">MTAPRQSHVVLYDLGTACLDLIAALSRAGFAISVIEPDRDDAVRVGDILGRRLPDLQLRVDSGVPGYCDVFVCHAAAAGHAPPGALVVVLNGPQGFSNVPAPARTVALNLLDPRLIEVSLGRASAELRGKALDFANALNVPVIQIEGGAFTGTILQDTALALADRLLLVGITPWELDEALEKAGFVQGVLKAQDHIGLEVAFARRRAAGTDLLVADRMVREGRLGRSIGVGWYRYPGGGGAVIDPLMEDMIVEEARFARIDQLPLAATEASDALIVGVMNAASAALQSGVTSQELDQLAFYALGLPDLTARARSLGQGPLTQQLRNLHAVHPELWAPSPFLPLLF</sequence>
<dbReference type="RefSeq" id="WP_093917538.1">
    <property type="nucleotide sequence ID" value="NZ_FPAJ01000007.1"/>
</dbReference>
<dbReference type="GO" id="GO:0004300">
    <property type="term" value="F:enoyl-CoA hydratase activity"/>
    <property type="evidence" value="ECO:0007669"/>
    <property type="project" value="TreeGrafter"/>
</dbReference>
<organism evidence="2 3">
    <name type="scientific">Sulfitobacter marinus</name>
    <dbReference type="NCBI Taxonomy" id="394264"/>
    <lineage>
        <taxon>Bacteria</taxon>
        <taxon>Pseudomonadati</taxon>
        <taxon>Pseudomonadota</taxon>
        <taxon>Alphaproteobacteria</taxon>
        <taxon>Rhodobacterales</taxon>
        <taxon>Roseobacteraceae</taxon>
        <taxon>Sulfitobacter</taxon>
    </lineage>
</organism>
<evidence type="ECO:0000259" key="1">
    <source>
        <dbReference type="Pfam" id="PF00725"/>
    </source>
</evidence>
<dbReference type="EMBL" id="FPAJ01000007">
    <property type="protein sequence ID" value="SFT13681.1"/>
    <property type="molecule type" value="Genomic_DNA"/>
</dbReference>